<dbReference type="KEGG" id="gme:Gmet_3603"/>
<evidence type="ECO:0000313" key="2">
    <source>
        <dbReference type="EMBL" id="AFR42821.1"/>
    </source>
</evidence>
<dbReference type="AlphaFoldDB" id="J9JEN2"/>
<dbReference type="EMBL" id="CP000148">
    <property type="protein sequence ID" value="AFR42821.1"/>
    <property type="molecule type" value="Genomic_DNA"/>
</dbReference>
<feature type="compositionally biased region" description="Low complexity" evidence="1">
    <location>
        <begin position="43"/>
        <end position="53"/>
    </location>
</feature>
<reference evidence="2 3" key="2">
    <citation type="journal article" date="2009" name="BMC Microbiol.">
        <title>The genome sequence of Geobacter metallireducens: features of metabolism, physiology and regulation common and dissimilar to Geobacter sulfurreducens.</title>
        <authorList>
            <person name="Aklujkar M."/>
            <person name="Krushkal J."/>
            <person name="DiBartolo G."/>
            <person name="Lapidus A."/>
            <person name="Land M.L."/>
            <person name="Lovley D.R."/>
        </authorList>
    </citation>
    <scope>NUCLEOTIDE SEQUENCE [LARGE SCALE GENOMIC DNA]</scope>
    <source>
        <strain evidence="3">ATCC 53774 / DSM 7210 / GS-15</strain>
    </source>
</reference>
<evidence type="ECO:0000313" key="3">
    <source>
        <dbReference type="Proteomes" id="UP000007073"/>
    </source>
</evidence>
<evidence type="ECO:0000256" key="1">
    <source>
        <dbReference type="SAM" id="MobiDB-lite"/>
    </source>
</evidence>
<dbReference type="Proteomes" id="UP000007073">
    <property type="component" value="Chromosome"/>
</dbReference>
<protein>
    <submittedName>
        <fullName evidence="2">Uncharacterized protein</fullName>
    </submittedName>
</protein>
<feature type="region of interest" description="Disordered" evidence="1">
    <location>
        <begin position="43"/>
        <end position="76"/>
    </location>
</feature>
<feature type="compositionally biased region" description="Polar residues" evidence="1">
    <location>
        <begin position="59"/>
        <end position="76"/>
    </location>
</feature>
<name>J9JEN2_GEOMG</name>
<organism evidence="2 3">
    <name type="scientific">Geobacter metallireducens (strain ATCC 53774 / DSM 7210 / GS-15)</name>
    <dbReference type="NCBI Taxonomy" id="269799"/>
    <lineage>
        <taxon>Bacteria</taxon>
        <taxon>Pseudomonadati</taxon>
        <taxon>Thermodesulfobacteriota</taxon>
        <taxon>Desulfuromonadia</taxon>
        <taxon>Geobacterales</taxon>
        <taxon>Geobacteraceae</taxon>
        <taxon>Geobacter</taxon>
    </lineage>
</organism>
<dbReference type="HOGENOM" id="CLU_2649310_0_0_7"/>
<gene>
    <name evidence="2" type="ordered locus">Gmet_3603</name>
</gene>
<keyword evidence="3" id="KW-1185">Reference proteome</keyword>
<accession>J9JEN2</accession>
<sequence length="76" mass="8525">MSIMHPDVRNAPMMSAEKRSAFIEYPRLFNFRAVSKPFGSHYYSASRSSRVSVPPCGQSWLSDEPASTQEPAMSEP</sequence>
<dbReference type="STRING" id="269799.Gmet_3603"/>
<proteinExistence type="predicted"/>
<reference evidence="2 3" key="1">
    <citation type="submission" date="2005-10" db="EMBL/GenBank/DDBJ databases">
        <title>Complete sequence of Geobacter metallireducens GS-15.</title>
        <authorList>
            <consortium name="US DOE Joint Genome Institute"/>
            <person name="Copeland A."/>
            <person name="Lucas S."/>
            <person name="Lapidus A."/>
            <person name="Barry K."/>
            <person name="Detter J.C."/>
            <person name="Glavina T."/>
            <person name="Hammon N."/>
            <person name="Israni S."/>
            <person name="Pitluck S."/>
            <person name="Di Bartolo G."/>
            <person name="Chain P."/>
            <person name="Schmutz J."/>
            <person name="Larimer F."/>
            <person name="Land M."/>
            <person name="Kyrpides N."/>
            <person name="Ivanova N."/>
            <person name="Richardson P."/>
        </authorList>
    </citation>
    <scope>NUCLEOTIDE SEQUENCE [LARGE SCALE GENOMIC DNA]</scope>
    <source>
        <strain evidence="3">ATCC 53774 / DSM 7210 / GS-15</strain>
    </source>
</reference>